<accession>A0A7I7P012</accession>
<keyword evidence="2" id="KW-1185">Reference proteome</keyword>
<dbReference type="Proteomes" id="UP000466632">
    <property type="component" value="Chromosome"/>
</dbReference>
<evidence type="ECO:0000313" key="1">
    <source>
        <dbReference type="EMBL" id="BBY01148.1"/>
    </source>
</evidence>
<dbReference type="GO" id="GO:0003824">
    <property type="term" value="F:catalytic activity"/>
    <property type="evidence" value="ECO:0007669"/>
    <property type="project" value="InterPro"/>
</dbReference>
<dbReference type="RefSeq" id="WP_163678417.1">
    <property type="nucleotide sequence ID" value="NZ_AP022582.1"/>
</dbReference>
<protein>
    <submittedName>
        <fullName evidence="1">Uncharacterized protein</fullName>
    </submittedName>
</protein>
<proteinExistence type="predicted"/>
<dbReference type="GO" id="GO:0009116">
    <property type="term" value="P:nucleoside metabolic process"/>
    <property type="evidence" value="ECO:0007669"/>
    <property type="project" value="InterPro"/>
</dbReference>
<sequence length="513" mass="54784">MADVTVAIFTFTRNEATAVTELLARLYVDLPVFGTTIWTPAKQGEKALEGRLSDGRTARVEHHPLSAQGNVVAAAALSRSTRENRADYYVFYGCCGTLDEKLIGQVFRAARVSYLSLGVVIASPDGEVVKLKNKWIVRTQPDDQAPLDAIEMRAGSAGAPGSVSGLDLPDAHVLATDKVIKVSPGVAPVPIDTPSSGPVYAREDWTYSLALALYSGMATHPVLVDMESFGIASAMRSLGLCERVLVLRVVTDALSDKADQTEEDQLDFLKAGLPELAGAIATILGIPMTPGREPRTLEDEVRRLRAGLVMAAPLTNDPRESEMVRVVSAASLAWDGQLDRVDRFSRPLLPSGADMPERANPGMTARLFLEQVASDYRRVASVELDLREVEAQRNSDEGTAALERARVVSRPVAPLVVGQYLASFERAAGTDLGSVLEPWMVSAGDADLESQCAAAFGEVLGPLVQVALDKAHGHTSTVLPDWSVAVGDSWCREFLGAGAAILTDPSLLSSPPT</sequence>
<reference evidence="1 2" key="1">
    <citation type="journal article" date="2019" name="Emerg. Microbes Infect.">
        <title>Comprehensive subspecies identification of 175 nontuberculous mycobacteria species based on 7547 genomic profiles.</title>
        <authorList>
            <person name="Matsumoto Y."/>
            <person name="Kinjo T."/>
            <person name="Motooka D."/>
            <person name="Nabeya D."/>
            <person name="Jung N."/>
            <person name="Uechi K."/>
            <person name="Horii T."/>
            <person name="Iida T."/>
            <person name="Fujita J."/>
            <person name="Nakamura S."/>
        </authorList>
    </citation>
    <scope>NUCLEOTIDE SEQUENCE [LARGE SCALE GENOMIC DNA]</scope>
    <source>
        <strain evidence="1 2">JCM 16018</strain>
    </source>
</reference>
<organism evidence="1 2">
    <name type="scientific">Mycobacterium seoulense</name>
    <dbReference type="NCBI Taxonomy" id="386911"/>
    <lineage>
        <taxon>Bacteria</taxon>
        <taxon>Bacillati</taxon>
        <taxon>Actinomycetota</taxon>
        <taxon>Actinomycetes</taxon>
        <taxon>Mycobacteriales</taxon>
        <taxon>Mycobacteriaceae</taxon>
        <taxon>Mycobacterium</taxon>
    </lineage>
</organism>
<dbReference type="InterPro" id="IPR035994">
    <property type="entry name" value="Nucleoside_phosphorylase_sf"/>
</dbReference>
<dbReference type="SUPFAM" id="SSF53167">
    <property type="entry name" value="Purine and uridine phosphorylases"/>
    <property type="match status" value="1"/>
</dbReference>
<name>A0A7I7P012_9MYCO</name>
<evidence type="ECO:0000313" key="2">
    <source>
        <dbReference type="Proteomes" id="UP000466632"/>
    </source>
</evidence>
<dbReference type="KEGG" id="mseo:MSEO_16470"/>
<dbReference type="EMBL" id="AP022582">
    <property type="protein sequence ID" value="BBY01148.1"/>
    <property type="molecule type" value="Genomic_DNA"/>
</dbReference>
<gene>
    <name evidence="1" type="ORF">MSEO_16470</name>
</gene>
<dbReference type="Gene3D" id="3.40.50.1580">
    <property type="entry name" value="Nucleoside phosphorylase domain"/>
    <property type="match status" value="1"/>
</dbReference>
<dbReference type="AlphaFoldDB" id="A0A7I7P012"/>